<reference evidence="1 2" key="1">
    <citation type="submission" date="2019-04" db="EMBL/GenBank/DDBJ databases">
        <title>Draft genome of the big-headed turtle Platysternon megacephalum.</title>
        <authorList>
            <person name="Gong S."/>
        </authorList>
    </citation>
    <scope>NUCLEOTIDE SEQUENCE [LARGE SCALE GENOMIC DNA]</scope>
    <source>
        <strain evidence="1">DO16091913</strain>
        <tissue evidence="1">Muscle</tissue>
    </source>
</reference>
<comment type="caution">
    <text evidence="1">The sequence shown here is derived from an EMBL/GenBank/DDBJ whole genome shotgun (WGS) entry which is preliminary data.</text>
</comment>
<accession>A0A4D9EBB2</accession>
<reference evidence="1 2" key="2">
    <citation type="submission" date="2019-04" db="EMBL/GenBank/DDBJ databases">
        <title>The genome sequence of big-headed turtle.</title>
        <authorList>
            <person name="Gong S."/>
        </authorList>
    </citation>
    <scope>NUCLEOTIDE SEQUENCE [LARGE SCALE GENOMIC DNA]</scope>
    <source>
        <strain evidence="1">DO16091913</strain>
        <tissue evidence="1">Muscle</tissue>
    </source>
</reference>
<dbReference type="Proteomes" id="UP000297703">
    <property type="component" value="Unassembled WGS sequence"/>
</dbReference>
<keyword evidence="2" id="KW-1185">Reference proteome</keyword>
<protein>
    <submittedName>
        <fullName evidence="1">Thrombospondin-2</fullName>
    </submittedName>
</protein>
<gene>
    <name evidence="1" type="ORF">DR999_PMT09159</name>
</gene>
<evidence type="ECO:0000313" key="1">
    <source>
        <dbReference type="EMBL" id="TFK07959.1"/>
    </source>
</evidence>
<evidence type="ECO:0000313" key="2">
    <source>
        <dbReference type="Proteomes" id="UP000297703"/>
    </source>
</evidence>
<name>A0A4D9EBB2_9SAUR</name>
<organism evidence="1 2">
    <name type="scientific">Platysternon megacephalum</name>
    <name type="common">big-headed turtle</name>
    <dbReference type="NCBI Taxonomy" id="55544"/>
    <lineage>
        <taxon>Eukaryota</taxon>
        <taxon>Metazoa</taxon>
        <taxon>Chordata</taxon>
        <taxon>Craniata</taxon>
        <taxon>Vertebrata</taxon>
        <taxon>Euteleostomi</taxon>
        <taxon>Archelosauria</taxon>
        <taxon>Testudinata</taxon>
        <taxon>Testudines</taxon>
        <taxon>Cryptodira</taxon>
        <taxon>Durocryptodira</taxon>
        <taxon>Testudinoidea</taxon>
        <taxon>Platysternidae</taxon>
        <taxon>Platysternon</taxon>
    </lineage>
</organism>
<dbReference type="EMBL" id="QXTE01000075">
    <property type="protein sequence ID" value="TFK07959.1"/>
    <property type="molecule type" value="Genomic_DNA"/>
</dbReference>
<dbReference type="AlphaFoldDB" id="A0A4D9EBB2"/>
<proteinExistence type="predicted"/>
<sequence length="64" mass="7466">MFPASSCFCIRASSFLISNLKLKVKLWLRKSRQTDRKKGSHSLSMNWNWLAQLYRFGPKSKTVS</sequence>